<evidence type="ECO:0000256" key="1">
    <source>
        <dbReference type="SAM" id="MobiDB-lite"/>
    </source>
</evidence>
<name>A0A9Q3D3Y6_9BASI</name>
<dbReference type="EMBL" id="AVOT02012310">
    <property type="protein sequence ID" value="MBW0493933.1"/>
    <property type="molecule type" value="Genomic_DNA"/>
</dbReference>
<dbReference type="Proteomes" id="UP000765509">
    <property type="component" value="Unassembled WGS sequence"/>
</dbReference>
<keyword evidence="3" id="KW-1185">Reference proteome</keyword>
<protein>
    <submittedName>
        <fullName evidence="2">Uncharacterized protein</fullName>
    </submittedName>
</protein>
<sequence>MYDGYKAVEVLDPACNECLAKGKHCFQHFNPKSSKFHFFFDGKKPRCHPGPMASNVRRYLSSKKDGPFGKEFPVSGGPTADVTS</sequence>
<reference evidence="2" key="1">
    <citation type="submission" date="2021-03" db="EMBL/GenBank/DDBJ databases">
        <title>Draft genome sequence of rust myrtle Austropuccinia psidii MF-1, a brazilian biotype.</title>
        <authorList>
            <person name="Quecine M.C."/>
            <person name="Pachon D.M.R."/>
            <person name="Bonatelli M.L."/>
            <person name="Correr F.H."/>
            <person name="Franceschini L.M."/>
            <person name="Leite T.F."/>
            <person name="Margarido G.R.A."/>
            <person name="Almeida C.A."/>
            <person name="Ferrarezi J.A."/>
            <person name="Labate C.A."/>
        </authorList>
    </citation>
    <scope>NUCLEOTIDE SEQUENCE</scope>
    <source>
        <strain evidence="2">MF-1</strain>
    </source>
</reference>
<dbReference type="AlphaFoldDB" id="A0A9Q3D3Y6"/>
<evidence type="ECO:0000313" key="2">
    <source>
        <dbReference type="EMBL" id="MBW0493933.1"/>
    </source>
</evidence>
<proteinExistence type="predicted"/>
<evidence type="ECO:0000313" key="3">
    <source>
        <dbReference type="Proteomes" id="UP000765509"/>
    </source>
</evidence>
<organism evidence="2 3">
    <name type="scientific">Austropuccinia psidii MF-1</name>
    <dbReference type="NCBI Taxonomy" id="1389203"/>
    <lineage>
        <taxon>Eukaryota</taxon>
        <taxon>Fungi</taxon>
        <taxon>Dikarya</taxon>
        <taxon>Basidiomycota</taxon>
        <taxon>Pucciniomycotina</taxon>
        <taxon>Pucciniomycetes</taxon>
        <taxon>Pucciniales</taxon>
        <taxon>Sphaerophragmiaceae</taxon>
        <taxon>Austropuccinia</taxon>
    </lineage>
</organism>
<comment type="caution">
    <text evidence="2">The sequence shown here is derived from an EMBL/GenBank/DDBJ whole genome shotgun (WGS) entry which is preliminary data.</text>
</comment>
<accession>A0A9Q3D3Y6</accession>
<feature type="region of interest" description="Disordered" evidence="1">
    <location>
        <begin position="63"/>
        <end position="84"/>
    </location>
</feature>
<gene>
    <name evidence="2" type="ORF">O181_033648</name>
</gene>